<dbReference type="EMBL" id="JTDY01000879">
    <property type="protein sequence ID" value="KOB75575.1"/>
    <property type="molecule type" value="Genomic_DNA"/>
</dbReference>
<proteinExistence type="predicted"/>
<dbReference type="InterPro" id="IPR036236">
    <property type="entry name" value="Znf_C2H2_sf"/>
</dbReference>
<dbReference type="AlphaFoldDB" id="A0A0L7LJG9"/>
<comment type="caution">
    <text evidence="6">The sequence shown here is derived from an EMBL/GenBank/DDBJ whole genome shotgun (WGS) entry which is preliminary data.</text>
</comment>
<accession>A0A0L7LJG9</accession>
<evidence type="ECO:0000259" key="5">
    <source>
        <dbReference type="PROSITE" id="PS50808"/>
    </source>
</evidence>
<keyword evidence="7" id="KW-1185">Reference proteome</keyword>
<dbReference type="GO" id="GO:0008270">
    <property type="term" value="F:zinc ion binding"/>
    <property type="evidence" value="ECO:0007669"/>
    <property type="project" value="UniProtKB-KW"/>
</dbReference>
<dbReference type="SMART" id="SM00614">
    <property type="entry name" value="ZnF_BED"/>
    <property type="match status" value="1"/>
</dbReference>
<feature type="domain" description="BED-type" evidence="5">
    <location>
        <begin position="1"/>
        <end position="56"/>
    </location>
</feature>
<evidence type="ECO:0000256" key="4">
    <source>
        <dbReference type="PROSITE-ProRule" id="PRU00027"/>
    </source>
</evidence>
<dbReference type="SUPFAM" id="SSF57667">
    <property type="entry name" value="beta-beta-alpha zinc fingers"/>
    <property type="match status" value="1"/>
</dbReference>
<sequence>MKTSPVWRFFERVLGEDNRCASVVCKLCEHKYKFFGNTTNLRMHLINKHPIQWELSESGNFDDSLIQDPAVIAKPEPRSPRKKKSFDKNVGYSVSIDNKEYTYFENNEDSSAEAMPQIQIQRVDVMNQNSDSDQVDEATTVNMVRQMHGDENSAEEWLEEDPYQITHIETFEPKPKRRRVKYRKIKRELQSPTDLPGFYVAPKPDKIVYEEPQIRKDEYSIFGEYVANKLRKIKAARTRGNLQQLITTLLWQAEYGTYDSAEAVKRVLMISVTDTEPEPVNNTSVEYTHTPAMETVIDTTELSESHDGLNISTEQ</sequence>
<dbReference type="GO" id="GO:0003677">
    <property type="term" value="F:DNA binding"/>
    <property type="evidence" value="ECO:0007669"/>
    <property type="project" value="InterPro"/>
</dbReference>
<evidence type="ECO:0000256" key="2">
    <source>
        <dbReference type="ARBA" id="ARBA00022771"/>
    </source>
</evidence>
<dbReference type="Proteomes" id="UP000037510">
    <property type="component" value="Unassembled WGS sequence"/>
</dbReference>
<dbReference type="InterPro" id="IPR003656">
    <property type="entry name" value="Znf_BED"/>
</dbReference>
<organism evidence="6 7">
    <name type="scientific">Operophtera brumata</name>
    <name type="common">Winter moth</name>
    <name type="synonym">Phalaena brumata</name>
    <dbReference type="NCBI Taxonomy" id="104452"/>
    <lineage>
        <taxon>Eukaryota</taxon>
        <taxon>Metazoa</taxon>
        <taxon>Ecdysozoa</taxon>
        <taxon>Arthropoda</taxon>
        <taxon>Hexapoda</taxon>
        <taxon>Insecta</taxon>
        <taxon>Pterygota</taxon>
        <taxon>Neoptera</taxon>
        <taxon>Endopterygota</taxon>
        <taxon>Lepidoptera</taxon>
        <taxon>Glossata</taxon>
        <taxon>Ditrysia</taxon>
        <taxon>Geometroidea</taxon>
        <taxon>Geometridae</taxon>
        <taxon>Larentiinae</taxon>
        <taxon>Operophtera</taxon>
    </lineage>
</organism>
<keyword evidence="3" id="KW-0862">Zinc</keyword>
<dbReference type="Pfam" id="PF02892">
    <property type="entry name" value="zf-BED"/>
    <property type="match status" value="1"/>
</dbReference>
<evidence type="ECO:0000313" key="7">
    <source>
        <dbReference type="Proteomes" id="UP000037510"/>
    </source>
</evidence>
<name>A0A0L7LJG9_OPEBR</name>
<keyword evidence="2 4" id="KW-0863">Zinc-finger</keyword>
<keyword evidence="1" id="KW-0479">Metal-binding</keyword>
<evidence type="ECO:0000313" key="6">
    <source>
        <dbReference type="EMBL" id="KOB75575.1"/>
    </source>
</evidence>
<evidence type="ECO:0000256" key="3">
    <source>
        <dbReference type="ARBA" id="ARBA00022833"/>
    </source>
</evidence>
<protein>
    <submittedName>
        <fullName evidence="6">Putative zinc finger BED domain-containing protein 1-like protein</fullName>
    </submittedName>
</protein>
<reference evidence="6 7" key="1">
    <citation type="journal article" date="2015" name="Genome Biol. Evol.">
        <title>The genome of winter moth (Operophtera brumata) provides a genomic perspective on sexual dimorphism and phenology.</title>
        <authorList>
            <person name="Derks M.F."/>
            <person name="Smit S."/>
            <person name="Salis L."/>
            <person name="Schijlen E."/>
            <person name="Bossers A."/>
            <person name="Mateman C."/>
            <person name="Pijl A.S."/>
            <person name="de Ridder D."/>
            <person name="Groenen M.A."/>
            <person name="Visser M.E."/>
            <person name="Megens H.J."/>
        </authorList>
    </citation>
    <scope>NUCLEOTIDE SEQUENCE [LARGE SCALE GENOMIC DNA]</scope>
    <source>
        <strain evidence="6">WM2013NL</strain>
        <tissue evidence="6">Head and thorax</tissue>
    </source>
</reference>
<gene>
    <name evidence="6" type="ORF">OBRU01_07268</name>
</gene>
<evidence type="ECO:0000256" key="1">
    <source>
        <dbReference type="ARBA" id="ARBA00022723"/>
    </source>
</evidence>
<dbReference type="PROSITE" id="PS50808">
    <property type="entry name" value="ZF_BED"/>
    <property type="match status" value="1"/>
</dbReference>